<protein>
    <recommendedName>
        <fullName evidence="4">HMA domain-containing protein</fullName>
    </recommendedName>
</protein>
<feature type="compositionally biased region" description="Basic and acidic residues" evidence="3">
    <location>
        <begin position="318"/>
        <end position="336"/>
    </location>
</feature>
<feature type="region of interest" description="Disordered" evidence="3">
    <location>
        <begin position="78"/>
        <end position="409"/>
    </location>
</feature>
<dbReference type="InterPro" id="IPR036163">
    <property type="entry name" value="HMA_dom_sf"/>
</dbReference>
<evidence type="ECO:0000259" key="4">
    <source>
        <dbReference type="PROSITE" id="PS50846"/>
    </source>
</evidence>
<evidence type="ECO:0000313" key="6">
    <source>
        <dbReference type="Proteomes" id="UP000249390"/>
    </source>
</evidence>
<dbReference type="AlphaFoldDB" id="A0A328D0R9"/>
<dbReference type="Gene3D" id="3.30.70.100">
    <property type="match status" value="1"/>
</dbReference>
<keyword evidence="6" id="KW-1185">Reference proteome</keyword>
<dbReference type="PANTHER" id="PTHR22814:SF320">
    <property type="entry name" value="OS01G0309800 PROTEIN"/>
    <property type="match status" value="1"/>
</dbReference>
<reference evidence="5 6" key="1">
    <citation type="submission" date="2018-06" db="EMBL/GenBank/DDBJ databases">
        <title>The Genome of Cuscuta australis (Dodder) Provides Insight into the Evolution of Plant Parasitism.</title>
        <authorList>
            <person name="Liu H."/>
        </authorList>
    </citation>
    <scope>NUCLEOTIDE SEQUENCE [LARGE SCALE GENOMIC DNA]</scope>
    <source>
        <strain evidence="6">cv. Yunnan</strain>
        <tissue evidence="5">Vines</tissue>
    </source>
</reference>
<accession>A0A328D0R9</accession>
<comment type="caution">
    <text evidence="5">The sequence shown here is derived from an EMBL/GenBank/DDBJ whole genome shotgun (WGS) entry which is preliminary data.</text>
</comment>
<dbReference type="GO" id="GO:0009626">
    <property type="term" value="P:plant-type hypersensitive response"/>
    <property type="evidence" value="ECO:0007669"/>
    <property type="project" value="UniProtKB-KW"/>
</dbReference>
<evidence type="ECO:0000256" key="2">
    <source>
        <dbReference type="ARBA" id="ARBA00022723"/>
    </source>
</evidence>
<feature type="region of interest" description="Disordered" evidence="3">
    <location>
        <begin position="472"/>
        <end position="502"/>
    </location>
</feature>
<dbReference type="Pfam" id="PF00403">
    <property type="entry name" value="HMA"/>
    <property type="match status" value="1"/>
</dbReference>
<dbReference type="SUPFAM" id="SSF55008">
    <property type="entry name" value="HMA, heavy metal-associated domain"/>
    <property type="match status" value="1"/>
</dbReference>
<proteinExistence type="predicted"/>
<feature type="domain" description="HMA" evidence="4">
    <location>
        <begin position="11"/>
        <end position="74"/>
    </location>
</feature>
<dbReference type="GO" id="GO:0016020">
    <property type="term" value="C:membrane"/>
    <property type="evidence" value="ECO:0007669"/>
    <property type="project" value="UniProtKB-SubCell"/>
</dbReference>
<dbReference type="GO" id="GO:0046872">
    <property type="term" value="F:metal ion binding"/>
    <property type="evidence" value="ECO:0007669"/>
    <property type="project" value="UniProtKB-KW"/>
</dbReference>
<comment type="subcellular location">
    <subcellularLocation>
        <location evidence="1">Membrane</location>
        <topology evidence="1">Peripheral membrane protein</topology>
    </subcellularLocation>
</comment>
<evidence type="ECO:0000256" key="1">
    <source>
        <dbReference type="ARBA" id="ARBA00004170"/>
    </source>
</evidence>
<dbReference type="PROSITE" id="PS50846">
    <property type="entry name" value="HMA_2"/>
    <property type="match status" value="1"/>
</dbReference>
<feature type="compositionally biased region" description="Low complexity" evidence="3">
    <location>
        <begin position="129"/>
        <end position="144"/>
    </location>
</feature>
<keyword evidence="2" id="KW-0479">Metal-binding</keyword>
<feature type="compositionally biased region" description="Pro residues" evidence="3">
    <location>
        <begin position="248"/>
        <end position="257"/>
    </location>
</feature>
<dbReference type="CDD" id="cd00371">
    <property type="entry name" value="HMA"/>
    <property type="match status" value="1"/>
</dbReference>
<dbReference type="EMBL" id="NQVE01000209">
    <property type="protein sequence ID" value="RAL38550.1"/>
    <property type="molecule type" value="Genomic_DNA"/>
</dbReference>
<evidence type="ECO:0000313" key="5">
    <source>
        <dbReference type="EMBL" id="RAL38550.1"/>
    </source>
</evidence>
<dbReference type="InterPro" id="IPR006121">
    <property type="entry name" value="HMA_dom"/>
</dbReference>
<organism evidence="5 6">
    <name type="scientific">Cuscuta australis</name>
    <dbReference type="NCBI Taxonomy" id="267555"/>
    <lineage>
        <taxon>Eukaryota</taxon>
        <taxon>Viridiplantae</taxon>
        <taxon>Streptophyta</taxon>
        <taxon>Embryophyta</taxon>
        <taxon>Tracheophyta</taxon>
        <taxon>Spermatophyta</taxon>
        <taxon>Magnoliopsida</taxon>
        <taxon>eudicotyledons</taxon>
        <taxon>Gunneridae</taxon>
        <taxon>Pentapetalae</taxon>
        <taxon>asterids</taxon>
        <taxon>lamiids</taxon>
        <taxon>Solanales</taxon>
        <taxon>Convolvulaceae</taxon>
        <taxon>Cuscuteae</taxon>
        <taxon>Cuscuta</taxon>
        <taxon>Cuscuta subgen. Grammica</taxon>
        <taxon>Cuscuta sect. Cleistogrammica</taxon>
    </lineage>
</organism>
<evidence type="ECO:0000256" key="3">
    <source>
        <dbReference type="SAM" id="MobiDB-lite"/>
    </source>
</evidence>
<dbReference type="PANTHER" id="PTHR22814">
    <property type="entry name" value="COPPER TRANSPORT PROTEIN ATOX1-RELATED"/>
    <property type="match status" value="1"/>
</dbReference>
<feature type="compositionally biased region" description="Polar residues" evidence="3">
    <location>
        <begin position="479"/>
        <end position="495"/>
    </location>
</feature>
<gene>
    <name evidence="5" type="ORF">DM860_002528</name>
</gene>
<feature type="compositionally biased region" description="Basic and acidic residues" evidence="3">
    <location>
        <begin position="260"/>
        <end position="276"/>
    </location>
</feature>
<name>A0A328D0R9_9ASTE</name>
<dbReference type="Proteomes" id="UP000249390">
    <property type="component" value="Unassembled WGS sequence"/>
</dbReference>
<sequence length="502" mass="56376">MPPESQRMQGNRVTEVQVRMDCNGCVQKIKKALHGVHGISELYIDVPGQKLTLIGNADPGLIVKAIKKIRKSAIICSHTELPDEEPSKPPEEQPPEEEGGGGAPPSTAEPIKPPSEEPHKDTPPPPPHEINQPPEEIPSPEAAPKMTRIPSNDMKDVHQRVHRYPSAYYGYGYGDGPPQWSHYQPSGSMGFRRQPPPTYLGFQFEPPPPPQNNGSRLVYEPPPRPNSSRFRYESPSPPRDSSRTRQEAPPPPLPPRNPTFKHDHGREPPYDSDLKCDSNLTRSCSWIKQEPPPPLGSSSRLERQEPMPPPPAPRNPTSKHDHGQEPPHNPDSKYDPHLTQNRSRFRQEPPPPPNSSSRLERQEPSPPYNPKEPKQDQPIPVLYQDGLDFRPRQEPPSPPSYTLEFNPPPHQSLSGFMQPVYVSHSYNAYKPSPYVTGYEFAPPPPPRAMYHRRADPYAEGMYRTPRPYAGYDYSEDSHNGNNSNANISSMFSEENPNACAIS</sequence>